<keyword evidence="3" id="KW-1185">Reference proteome</keyword>
<evidence type="ECO:0000313" key="2">
    <source>
        <dbReference type="EMBL" id="MPC37856.1"/>
    </source>
</evidence>
<reference evidence="2 3" key="1">
    <citation type="submission" date="2019-05" db="EMBL/GenBank/DDBJ databases">
        <title>Another draft genome of Portunus trituberculatus and its Hox gene families provides insights of decapod evolution.</title>
        <authorList>
            <person name="Jeong J.-H."/>
            <person name="Song I."/>
            <person name="Kim S."/>
            <person name="Choi T."/>
            <person name="Kim D."/>
            <person name="Ryu S."/>
            <person name="Kim W."/>
        </authorList>
    </citation>
    <scope>NUCLEOTIDE SEQUENCE [LARGE SCALE GENOMIC DNA]</scope>
    <source>
        <tissue evidence="2">Muscle</tissue>
    </source>
</reference>
<accession>A0A5B7EXD3</accession>
<dbReference type="Proteomes" id="UP000324222">
    <property type="component" value="Unassembled WGS sequence"/>
</dbReference>
<feature type="compositionally biased region" description="Basic residues" evidence="1">
    <location>
        <begin position="1"/>
        <end position="17"/>
    </location>
</feature>
<comment type="caution">
    <text evidence="2">The sequence shown here is derived from an EMBL/GenBank/DDBJ whole genome shotgun (WGS) entry which is preliminary data.</text>
</comment>
<feature type="region of interest" description="Disordered" evidence="1">
    <location>
        <begin position="1"/>
        <end position="24"/>
    </location>
</feature>
<dbReference type="EMBL" id="VSRR010003906">
    <property type="protein sequence ID" value="MPC37856.1"/>
    <property type="molecule type" value="Genomic_DNA"/>
</dbReference>
<evidence type="ECO:0000256" key="1">
    <source>
        <dbReference type="SAM" id="MobiDB-lite"/>
    </source>
</evidence>
<evidence type="ECO:0000313" key="3">
    <source>
        <dbReference type="Proteomes" id="UP000324222"/>
    </source>
</evidence>
<feature type="compositionally biased region" description="Pro residues" evidence="1">
    <location>
        <begin position="55"/>
        <end position="66"/>
    </location>
</feature>
<protein>
    <submittedName>
        <fullName evidence="2">Uncharacterized protein</fullName>
    </submittedName>
</protein>
<proteinExistence type="predicted"/>
<feature type="region of interest" description="Disordered" evidence="1">
    <location>
        <begin position="48"/>
        <end position="69"/>
    </location>
</feature>
<organism evidence="2 3">
    <name type="scientific">Portunus trituberculatus</name>
    <name type="common">Swimming crab</name>
    <name type="synonym">Neptunus trituberculatus</name>
    <dbReference type="NCBI Taxonomy" id="210409"/>
    <lineage>
        <taxon>Eukaryota</taxon>
        <taxon>Metazoa</taxon>
        <taxon>Ecdysozoa</taxon>
        <taxon>Arthropoda</taxon>
        <taxon>Crustacea</taxon>
        <taxon>Multicrustacea</taxon>
        <taxon>Malacostraca</taxon>
        <taxon>Eumalacostraca</taxon>
        <taxon>Eucarida</taxon>
        <taxon>Decapoda</taxon>
        <taxon>Pleocyemata</taxon>
        <taxon>Brachyura</taxon>
        <taxon>Eubrachyura</taxon>
        <taxon>Portunoidea</taxon>
        <taxon>Portunidae</taxon>
        <taxon>Portuninae</taxon>
        <taxon>Portunus</taxon>
    </lineage>
</organism>
<sequence>MSKYKRLGLNKQHKHQAMNHPHSPITVVGVGDRWRSWAGWGFGDTPGVLGEVMPGSPPPAEPPTPPMRKERACALSSLSGSVGEWVAGLVEGELRRATKY</sequence>
<name>A0A5B7EXD3_PORTR</name>
<dbReference type="AlphaFoldDB" id="A0A5B7EXD3"/>
<gene>
    <name evidence="2" type="ORF">E2C01_031350</name>
</gene>